<dbReference type="GO" id="GO:0071555">
    <property type="term" value="P:cell wall organization"/>
    <property type="evidence" value="ECO:0007669"/>
    <property type="project" value="UniProtKB-KW"/>
</dbReference>
<dbReference type="Gene3D" id="3.65.10.10">
    <property type="entry name" value="Enolpyruvate transferase domain"/>
    <property type="match status" value="2"/>
</dbReference>
<dbReference type="NCBIfam" id="NF006873">
    <property type="entry name" value="PRK09369.1"/>
    <property type="match status" value="1"/>
</dbReference>
<feature type="binding site" evidence="13">
    <location>
        <begin position="29"/>
        <end position="30"/>
    </location>
    <ligand>
        <name>phosphoenolpyruvate</name>
        <dbReference type="ChEBI" id="CHEBI:58702"/>
    </ligand>
</feature>
<keyword evidence="8 13" id="KW-0131">Cell cycle</keyword>
<keyword evidence="16" id="KW-1185">Reference proteome</keyword>
<dbReference type="EC" id="2.5.1.7" evidence="13"/>
<protein>
    <recommendedName>
        <fullName evidence="13">UDP-N-acetylglucosamine 1-carboxyvinyltransferase</fullName>
        <ecNumber evidence="13">2.5.1.7</ecNumber>
    </recommendedName>
    <alternativeName>
        <fullName evidence="13">Enoylpyruvate transferase</fullName>
    </alternativeName>
    <alternativeName>
        <fullName evidence="13">UDP-N-acetylglucosamine enolpyruvyl transferase</fullName>
        <shortName evidence="13">EPT</shortName>
    </alternativeName>
</protein>
<comment type="pathway">
    <text evidence="2 13">Cell wall biogenesis; peptidoglycan biosynthesis.</text>
</comment>
<reference evidence="15 16" key="1">
    <citation type="submission" date="2019-04" db="EMBL/GenBank/DDBJ databases">
        <title>Corynebacterium endometrii sp. nov., isolated from the uterus of a cow with endometritis.</title>
        <authorList>
            <person name="Ballas P."/>
            <person name="Ruckert C."/>
            <person name="Wagener K."/>
            <person name="Drillich M."/>
            <person name="Kaempfer P."/>
            <person name="Busse H.-J."/>
            <person name="Ehling-Schulz M."/>
        </authorList>
    </citation>
    <scope>NUCLEOTIDE SEQUENCE [LARGE SCALE GENOMIC DNA]</scope>
    <source>
        <strain evidence="15 16">LMM-1653</strain>
    </source>
</reference>
<dbReference type="Proteomes" id="UP000296352">
    <property type="component" value="Chromosome"/>
</dbReference>
<evidence type="ECO:0000256" key="11">
    <source>
        <dbReference type="ARBA" id="ARBA00038367"/>
    </source>
</evidence>
<feature type="binding site" evidence="13">
    <location>
        <position position="333"/>
    </location>
    <ligand>
        <name>UDP-N-acetyl-alpha-D-glucosamine</name>
        <dbReference type="ChEBI" id="CHEBI:57705"/>
    </ligand>
</feature>
<dbReference type="GO" id="GO:0019277">
    <property type="term" value="P:UDP-N-acetylgalactosamine biosynthetic process"/>
    <property type="evidence" value="ECO:0007669"/>
    <property type="project" value="InterPro"/>
</dbReference>
<feature type="active site" description="Proton donor" evidence="13">
    <location>
        <position position="123"/>
    </location>
</feature>
<dbReference type="InterPro" id="IPR050068">
    <property type="entry name" value="MurA_subfamily"/>
</dbReference>
<keyword evidence="5 13" id="KW-0808">Transferase</keyword>
<sequence>MGNVVGVKDYFTVAGGARLQGTVKVDGAKNSVLKLMGAALLAEGTTTLTNCPDILDVPFMKKVLEGLGCEVDYQGDTVTIDTPAQLRSDADFDAVRQFRASVCVLGPLTARCGRAKVALPGGDAIGNRPLDMHQSGLEKMGARTYIEHGAVVAEAESLHGARIKLDFPSVGATENILTAAVLAEGTTVLDNAAREPEIVDLCDMLVSMGAKIEGAGTSTITIEGVDKLKPTQHEVIGDRIVAGTWAYAAVMTQGDITVTGIAPRHLHLPLEKLKSAGAQVETYEHGFRVRMDRRAKAVDYQTLPFPGFPTDLQPMAIGLSVVAEGTSIITENVFESRFRFVDELLRLGADAQVDGHHVVIRGQESLSSTHVWSSDIRAGAGLVLAALCADETTTVHDVFHIDRGYPAFVEKLNALGARVERHREETLY</sequence>
<feature type="binding site" evidence="13">
    <location>
        <position position="99"/>
    </location>
    <ligand>
        <name>UDP-N-acetyl-alpha-D-glucosamine</name>
        <dbReference type="ChEBI" id="CHEBI:57705"/>
    </ligand>
</feature>
<dbReference type="GO" id="GO:0008760">
    <property type="term" value="F:UDP-N-acetylglucosamine 1-carboxyvinyltransferase activity"/>
    <property type="evidence" value="ECO:0007669"/>
    <property type="project" value="UniProtKB-UniRule"/>
</dbReference>
<dbReference type="GO" id="GO:0008360">
    <property type="term" value="P:regulation of cell shape"/>
    <property type="evidence" value="ECO:0007669"/>
    <property type="project" value="UniProtKB-KW"/>
</dbReference>
<dbReference type="InterPro" id="IPR036968">
    <property type="entry name" value="Enolpyruvate_Tfrase_sf"/>
</dbReference>
<comment type="catalytic activity">
    <reaction evidence="12 13">
        <text>phosphoenolpyruvate + UDP-N-acetyl-alpha-D-glucosamine = UDP-N-acetyl-3-O-(1-carboxyvinyl)-alpha-D-glucosamine + phosphate</text>
        <dbReference type="Rhea" id="RHEA:18681"/>
        <dbReference type="ChEBI" id="CHEBI:43474"/>
        <dbReference type="ChEBI" id="CHEBI:57705"/>
        <dbReference type="ChEBI" id="CHEBI:58702"/>
        <dbReference type="ChEBI" id="CHEBI:68483"/>
        <dbReference type="EC" id="2.5.1.7"/>
    </reaction>
</comment>
<evidence type="ECO:0000256" key="2">
    <source>
        <dbReference type="ARBA" id="ARBA00004752"/>
    </source>
</evidence>
<evidence type="ECO:0000256" key="10">
    <source>
        <dbReference type="ARBA" id="ARBA00037534"/>
    </source>
</evidence>
<evidence type="ECO:0000256" key="4">
    <source>
        <dbReference type="ARBA" id="ARBA00022618"/>
    </source>
</evidence>
<dbReference type="AlphaFoldDB" id="A0A4P7QHX4"/>
<dbReference type="KEGG" id="cee:CENDO_09350"/>
<keyword evidence="6 13" id="KW-0133">Cell shape</keyword>
<dbReference type="HAMAP" id="MF_00111">
    <property type="entry name" value="MurA"/>
    <property type="match status" value="1"/>
</dbReference>
<dbReference type="GO" id="GO:0005737">
    <property type="term" value="C:cytoplasm"/>
    <property type="evidence" value="ECO:0007669"/>
    <property type="project" value="UniProtKB-SubCell"/>
</dbReference>
<evidence type="ECO:0000256" key="7">
    <source>
        <dbReference type="ARBA" id="ARBA00022984"/>
    </source>
</evidence>
<dbReference type="CDD" id="cd01555">
    <property type="entry name" value="UdpNAET"/>
    <property type="match status" value="1"/>
</dbReference>
<comment type="function">
    <text evidence="10 13">Cell wall formation. Adds enolpyruvyl to UDP-N-acetylglucosamine.</text>
</comment>
<accession>A0A4P7QHX4</accession>
<evidence type="ECO:0000256" key="8">
    <source>
        <dbReference type="ARBA" id="ARBA00023306"/>
    </source>
</evidence>
<feature type="binding site" evidence="13">
    <location>
        <position position="311"/>
    </location>
    <ligand>
        <name>UDP-N-acetyl-alpha-D-glucosamine</name>
        <dbReference type="ChEBI" id="CHEBI:57705"/>
    </ligand>
</feature>
<dbReference type="NCBIfam" id="TIGR01072">
    <property type="entry name" value="murA"/>
    <property type="match status" value="1"/>
</dbReference>
<gene>
    <name evidence="13 15" type="primary">murA</name>
    <name evidence="15" type="ORF">CENDO_09350</name>
</gene>
<evidence type="ECO:0000256" key="5">
    <source>
        <dbReference type="ARBA" id="ARBA00022679"/>
    </source>
</evidence>
<dbReference type="PANTHER" id="PTHR43783:SF1">
    <property type="entry name" value="UDP-N-ACETYLGLUCOSAMINE 1-CARBOXYVINYLTRANSFERASE"/>
    <property type="match status" value="1"/>
</dbReference>
<comment type="subcellular location">
    <subcellularLocation>
        <location evidence="1 13">Cytoplasm</location>
    </subcellularLocation>
</comment>
<organism evidence="15 16">
    <name type="scientific">Corynebacterium endometrii</name>
    <dbReference type="NCBI Taxonomy" id="2488819"/>
    <lineage>
        <taxon>Bacteria</taxon>
        <taxon>Bacillati</taxon>
        <taxon>Actinomycetota</taxon>
        <taxon>Actinomycetes</taxon>
        <taxon>Mycobacteriales</taxon>
        <taxon>Corynebacteriaceae</taxon>
        <taxon>Corynebacterium</taxon>
    </lineage>
</organism>
<comment type="caution">
    <text evidence="13">Lacks conserved residue(s) required for the propagation of feature annotation.</text>
</comment>
<feature type="domain" description="Enolpyruvate transferase" evidence="14">
    <location>
        <begin position="14"/>
        <end position="412"/>
    </location>
</feature>
<evidence type="ECO:0000256" key="9">
    <source>
        <dbReference type="ARBA" id="ARBA00023316"/>
    </source>
</evidence>
<keyword evidence="7 13" id="KW-0573">Peptidoglycan synthesis</keyword>
<evidence type="ECO:0000256" key="3">
    <source>
        <dbReference type="ARBA" id="ARBA00022490"/>
    </source>
</evidence>
<evidence type="ECO:0000313" key="16">
    <source>
        <dbReference type="Proteomes" id="UP000296352"/>
    </source>
</evidence>
<evidence type="ECO:0000256" key="13">
    <source>
        <dbReference type="HAMAP-Rule" id="MF_00111"/>
    </source>
</evidence>
<keyword evidence="3 13" id="KW-0963">Cytoplasm</keyword>
<evidence type="ECO:0000313" key="15">
    <source>
        <dbReference type="EMBL" id="QCB29130.1"/>
    </source>
</evidence>
<dbReference type="GO" id="GO:0009252">
    <property type="term" value="P:peptidoglycan biosynthetic process"/>
    <property type="evidence" value="ECO:0007669"/>
    <property type="project" value="UniProtKB-UniRule"/>
</dbReference>
<dbReference type="PANTHER" id="PTHR43783">
    <property type="entry name" value="UDP-N-ACETYLGLUCOSAMINE 1-CARBOXYVINYLTRANSFERASE"/>
    <property type="match status" value="1"/>
</dbReference>
<dbReference type="InterPro" id="IPR013792">
    <property type="entry name" value="RNA3'P_cycl/enolpyr_Trfase_a/b"/>
</dbReference>
<keyword evidence="4 13" id="KW-0132">Cell division</keyword>
<dbReference type="EMBL" id="CP039247">
    <property type="protein sequence ID" value="QCB29130.1"/>
    <property type="molecule type" value="Genomic_DNA"/>
</dbReference>
<dbReference type="UniPathway" id="UPA00219"/>
<dbReference type="SUPFAM" id="SSF55205">
    <property type="entry name" value="EPT/RTPC-like"/>
    <property type="match status" value="1"/>
</dbReference>
<dbReference type="GO" id="GO:0051301">
    <property type="term" value="P:cell division"/>
    <property type="evidence" value="ECO:0007669"/>
    <property type="project" value="UniProtKB-KW"/>
</dbReference>
<proteinExistence type="inferred from homology"/>
<evidence type="ECO:0000259" key="14">
    <source>
        <dbReference type="Pfam" id="PF00275"/>
    </source>
</evidence>
<dbReference type="InterPro" id="IPR005750">
    <property type="entry name" value="UDP_GlcNAc_COvinyl_MurA"/>
</dbReference>
<evidence type="ECO:0000256" key="12">
    <source>
        <dbReference type="ARBA" id="ARBA00047527"/>
    </source>
</evidence>
<dbReference type="Pfam" id="PF00275">
    <property type="entry name" value="EPSP_synthase"/>
    <property type="match status" value="1"/>
</dbReference>
<keyword evidence="9 13" id="KW-0961">Cell wall biogenesis/degradation</keyword>
<name>A0A4P7QHX4_9CORY</name>
<evidence type="ECO:0000256" key="6">
    <source>
        <dbReference type="ARBA" id="ARBA00022960"/>
    </source>
</evidence>
<comment type="similarity">
    <text evidence="11 13">Belongs to the EPSP synthase family. MurA subfamily.</text>
</comment>
<dbReference type="InterPro" id="IPR001986">
    <property type="entry name" value="Enolpyruvate_Tfrase_dom"/>
</dbReference>
<evidence type="ECO:0000256" key="1">
    <source>
        <dbReference type="ARBA" id="ARBA00004496"/>
    </source>
</evidence>